<protein>
    <submittedName>
        <fullName evidence="2">Uncharacterized protein</fullName>
    </submittedName>
</protein>
<keyword evidence="1" id="KW-1133">Transmembrane helix</keyword>
<dbReference type="AlphaFoldDB" id="A0A136PMS4"/>
<comment type="caution">
    <text evidence="2">The sequence shown here is derived from an EMBL/GenBank/DDBJ whole genome shotgun (WGS) entry which is preliminary data.</text>
</comment>
<dbReference type="Proteomes" id="UP000070620">
    <property type="component" value="Unassembled WGS sequence"/>
</dbReference>
<proteinExistence type="predicted"/>
<keyword evidence="1" id="KW-0472">Membrane</keyword>
<sequence length="190" mass="19186">MFEMESAMAASPGGTLLRRWPVALGALVAVGTVLVLHHGGQAASVVAASGFVYLAAAATGRPGAAWAAFGVTFVLVGLGLAPTGFDPVPWICAAALGLAAVGVVRVGLRPAWSLPLQAAAMLVLGAAALLAVRADHVTGGIVVSVALFAHAAWDVWHHRTGRVVPRTLAEFCGVLDVLLGVGVLVVTLTM</sequence>
<dbReference type="EMBL" id="LRQV01000098">
    <property type="protein sequence ID" value="KXK59759.1"/>
    <property type="molecule type" value="Genomic_DNA"/>
</dbReference>
<evidence type="ECO:0000256" key="1">
    <source>
        <dbReference type="SAM" id="Phobius"/>
    </source>
</evidence>
<name>A0A136PMS4_9ACTN</name>
<evidence type="ECO:0000313" key="3">
    <source>
        <dbReference type="Proteomes" id="UP000070620"/>
    </source>
</evidence>
<organism evidence="2 3">
    <name type="scientific">Micromonospora rosaria</name>
    <dbReference type="NCBI Taxonomy" id="47874"/>
    <lineage>
        <taxon>Bacteria</taxon>
        <taxon>Bacillati</taxon>
        <taxon>Actinomycetota</taxon>
        <taxon>Actinomycetes</taxon>
        <taxon>Micromonosporales</taxon>
        <taxon>Micromonosporaceae</taxon>
        <taxon>Micromonospora</taxon>
    </lineage>
</organism>
<evidence type="ECO:0000313" key="2">
    <source>
        <dbReference type="EMBL" id="KXK59759.1"/>
    </source>
</evidence>
<accession>A0A136PMS4</accession>
<gene>
    <name evidence="2" type="ORF">AWW66_22540</name>
</gene>
<feature type="transmembrane region" description="Helical" evidence="1">
    <location>
        <begin position="168"/>
        <end position="188"/>
    </location>
</feature>
<feature type="transmembrane region" description="Helical" evidence="1">
    <location>
        <begin position="63"/>
        <end position="81"/>
    </location>
</feature>
<reference evidence="2 3" key="1">
    <citation type="submission" date="2016-01" db="EMBL/GenBank/DDBJ databases">
        <title>Whole genome sequence and analysis of Micromonospora rosaria DSM 803, which can produce antibacterial substance rosamicin.</title>
        <authorList>
            <person name="Yang H."/>
            <person name="He X."/>
            <person name="Zhu D."/>
        </authorList>
    </citation>
    <scope>NUCLEOTIDE SEQUENCE [LARGE SCALE GENOMIC DNA]</scope>
    <source>
        <strain evidence="2 3">DSM 803</strain>
    </source>
</reference>
<feature type="transmembrane region" description="Helical" evidence="1">
    <location>
        <begin position="114"/>
        <end position="132"/>
    </location>
</feature>
<feature type="transmembrane region" description="Helical" evidence="1">
    <location>
        <begin position="88"/>
        <end position="108"/>
    </location>
</feature>
<keyword evidence="1" id="KW-0812">Transmembrane</keyword>
<feature type="transmembrane region" description="Helical" evidence="1">
    <location>
        <begin position="139"/>
        <end position="156"/>
    </location>
</feature>
<keyword evidence="3" id="KW-1185">Reference proteome</keyword>